<evidence type="ECO:0000313" key="4">
    <source>
        <dbReference type="Proteomes" id="UP000264820"/>
    </source>
</evidence>
<feature type="compositionally biased region" description="Basic and acidic residues" evidence="2">
    <location>
        <begin position="1"/>
        <end position="24"/>
    </location>
</feature>
<keyword evidence="1" id="KW-0175">Coiled coil</keyword>
<dbReference type="GeneTree" id="ENSGT00390000018108"/>
<reference evidence="3" key="1">
    <citation type="submission" date="2025-08" db="UniProtKB">
        <authorList>
            <consortium name="Ensembl"/>
        </authorList>
    </citation>
    <scope>IDENTIFICATION</scope>
</reference>
<dbReference type="AlphaFoldDB" id="A0A3Q3DGM1"/>
<reference evidence="3" key="2">
    <citation type="submission" date="2025-09" db="UniProtKB">
        <authorList>
            <consortium name="Ensembl"/>
        </authorList>
    </citation>
    <scope>IDENTIFICATION</scope>
</reference>
<evidence type="ECO:0000313" key="3">
    <source>
        <dbReference type="Ensembl" id="ENSHCOP00000011649.1"/>
    </source>
</evidence>
<dbReference type="PANTHER" id="PTHR47147">
    <property type="entry name" value="SYNCOILIN"/>
    <property type="match status" value="1"/>
</dbReference>
<dbReference type="PANTHER" id="PTHR47147:SF1">
    <property type="entry name" value="SYNCOILIN"/>
    <property type="match status" value="1"/>
</dbReference>
<keyword evidence="4" id="KW-1185">Reference proteome</keyword>
<dbReference type="GO" id="GO:0005882">
    <property type="term" value="C:intermediate filament"/>
    <property type="evidence" value="ECO:0007669"/>
    <property type="project" value="InterPro"/>
</dbReference>
<sequence length="337" mass="39853">QQGESLNREQIRPITMDSHEKAPTEEPPTQLIQFLEDIKQSADDDKLEHDRTSEMDKSGMESVGQMFEHCIQQVSLLEIRREELIQELLYLQEPMMQIVDQLREKLREKRRLIALAQRDHTDVFEEVQQVKRKLFNTARDCIHSQVMLAEQEYWVAQAALTKAQVQCLTEELLQLQESHQKHLNCLRDQAKKPCRPRAMSDVNLCRQASVRLQRRLSVSIQELESCYEPRLIALLKRRQLGEKALRVGQEQAASFRAQLEPLKQEVRRLEEQKTCLEQRINLMQQEREEMITHHKEVEEEVKQALRKLVLDFEVQKRLKKDLEAVTNYILDEMANLR</sequence>
<feature type="region of interest" description="Disordered" evidence="2">
    <location>
        <begin position="1"/>
        <end position="30"/>
    </location>
</feature>
<dbReference type="Ensembl" id="ENSHCOT00000018434.1">
    <property type="protein sequence ID" value="ENSHCOP00000011649.1"/>
    <property type="gene ID" value="ENSHCOG00000014519.1"/>
</dbReference>
<evidence type="ECO:0000256" key="2">
    <source>
        <dbReference type="SAM" id="MobiDB-lite"/>
    </source>
</evidence>
<dbReference type="InterPro" id="IPR027702">
    <property type="entry name" value="Syncoilin"/>
</dbReference>
<organism evidence="3 4">
    <name type="scientific">Hippocampus comes</name>
    <name type="common">Tiger tail seahorse</name>
    <dbReference type="NCBI Taxonomy" id="109280"/>
    <lineage>
        <taxon>Eukaryota</taxon>
        <taxon>Metazoa</taxon>
        <taxon>Chordata</taxon>
        <taxon>Craniata</taxon>
        <taxon>Vertebrata</taxon>
        <taxon>Euteleostomi</taxon>
        <taxon>Actinopterygii</taxon>
        <taxon>Neopterygii</taxon>
        <taxon>Teleostei</taxon>
        <taxon>Neoteleostei</taxon>
        <taxon>Acanthomorphata</taxon>
        <taxon>Syngnathiaria</taxon>
        <taxon>Syngnathiformes</taxon>
        <taxon>Syngnathoidei</taxon>
        <taxon>Syngnathidae</taxon>
        <taxon>Hippocampus</taxon>
    </lineage>
</organism>
<feature type="coiled-coil region" evidence="1">
    <location>
        <begin position="252"/>
        <end position="307"/>
    </location>
</feature>
<proteinExistence type="predicted"/>
<accession>A0A3Q3DGM1</accession>
<dbReference type="OMA" id="QCRQASI"/>
<name>A0A3Q3DGM1_HIPCM</name>
<dbReference type="Proteomes" id="UP000264820">
    <property type="component" value="Unplaced"/>
</dbReference>
<dbReference type="STRING" id="109280.ENSHCOP00000011649"/>
<protein>
    <submittedName>
        <fullName evidence="3">Syncoilin, intermediate filament protein</fullName>
    </submittedName>
</protein>
<evidence type="ECO:0000256" key="1">
    <source>
        <dbReference type="SAM" id="Coils"/>
    </source>
</evidence>